<accession>B3RQD3</accession>
<evidence type="ECO:0000256" key="1">
    <source>
        <dbReference type="ARBA" id="ARBA00023157"/>
    </source>
</evidence>
<keyword evidence="2" id="KW-0732">Signal</keyword>
<dbReference type="CTD" id="6750860"/>
<dbReference type="GO" id="GO:0016715">
    <property type="term" value="F:oxidoreductase activity, acting on paired donors, with incorporation or reduction of molecular oxygen, reduced ascorbate as one donor, and incorporation of one atom of oxygen"/>
    <property type="evidence" value="ECO:0007669"/>
    <property type="project" value="InterPro"/>
</dbReference>
<dbReference type="Pfam" id="PF09113">
    <property type="entry name" value="N-glycanase_C"/>
    <property type="match status" value="1"/>
</dbReference>
<evidence type="ECO:0000259" key="3">
    <source>
        <dbReference type="SMART" id="SM01290"/>
    </source>
</evidence>
<dbReference type="PANTHER" id="PTHR39319">
    <property type="entry name" value="SI:DKEY-256H2.1"/>
    <property type="match status" value="1"/>
</dbReference>
<dbReference type="PhylomeDB" id="B3RQD3"/>
<gene>
    <name evidence="4" type="ORF">TRIADDRAFT_37261</name>
</gene>
<dbReference type="Gene3D" id="2.60.120.230">
    <property type="match status" value="2"/>
</dbReference>
<dbReference type="InterPro" id="IPR046450">
    <property type="entry name" value="PA_dom_sf"/>
</dbReference>
<dbReference type="SMART" id="SM01290">
    <property type="entry name" value="N-glycanase_N"/>
    <property type="match status" value="1"/>
</dbReference>
<dbReference type="SUPFAM" id="SSF52025">
    <property type="entry name" value="PA domain"/>
    <property type="match status" value="1"/>
</dbReference>
<evidence type="ECO:0000256" key="2">
    <source>
        <dbReference type="SAM" id="SignalP"/>
    </source>
</evidence>
<feature type="domain" description="Peptide-N-glycosidase F N-terminal" evidence="3">
    <location>
        <begin position="348"/>
        <end position="469"/>
    </location>
</feature>
<evidence type="ECO:0000313" key="5">
    <source>
        <dbReference type="Proteomes" id="UP000009022"/>
    </source>
</evidence>
<dbReference type="OMA" id="VWQAQWF"/>
<organism evidence="4 5">
    <name type="scientific">Trichoplax adhaerens</name>
    <name type="common">Trichoplax reptans</name>
    <dbReference type="NCBI Taxonomy" id="10228"/>
    <lineage>
        <taxon>Eukaryota</taxon>
        <taxon>Metazoa</taxon>
        <taxon>Placozoa</taxon>
        <taxon>Uniplacotomia</taxon>
        <taxon>Trichoplacea</taxon>
        <taxon>Trichoplacidae</taxon>
        <taxon>Trichoplax</taxon>
    </lineage>
</organism>
<dbReference type="Proteomes" id="UP000009022">
    <property type="component" value="Unassembled WGS sequence"/>
</dbReference>
<evidence type="ECO:0000313" key="4">
    <source>
        <dbReference type="EMBL" id="EDV28324.1"/>
    </source>
</evidence>
<dbReference type="InterPro" id="IPR008977">
    <property type="entry name" value="PHM/PNGase_F_dom_sf"/>
</dbReference>
<sequence length="648" mass="73376">MAKPEVPLVFALIIITIAYTQCATFLPGDEAKPFTLRTLSGKIEYINAKNSSHLLPMVLFAYDPRSAYMEAIWTKDSSVKALIMNSTKSGNYVFMSYSDHALQDVQWMQKRVTNQIADLYLSGLGKRMHFVVLPVESMGNWIPLLLSKWTCQDFGCGFQQILVSTDSKFPYVINRLDPRYDWIGSPASAYKSSIQVVELDACKGSSNVSLSGKMAIAQHQKGCSYFKMVKAAYTVKAAGLTVIAAKNEYPVDMNCHGNECNVRYPIPATMISYAEGQKILKLLKSKKKVDFSFQTTPSHNFYFGIDGQGKIEETGWLLYPSFLYFTWQLQWYAYKSNLIHNIAEHAKVVQIFNDSTIHGKYGASAIVNLPPVKEYQDVQLDMALSCRGKRDEECPPWDHTVQLYVCCSNATSHCQQELGRWITSFRRRIGHWLTPVTPLLPLLSSSSCNFTMKTVPWAQPWFTTLKLRFSHKINTTVAKKKGTPLKPQKLIPLFRGGTFDKNYNKKYKPIHFNMTSKTKKVKLVAVITGHGSDNNNCAEFCVTSHHFMVNEKHANVRTFSNAGNSLGCAERVLQGVTPNEHGTWLYGRDGWCDGQEIKPWIVDITNQLSTKSVNTITYHGYYNHTDPHPTSKPGYIIMYSFLSLYDTY</sequence>
<reference evidence="4 5" key="1">
    <citation type="journal article" date="2008" name="Nature">
        <title>The Trichoplax genome and the nature of placozoans.</title>
        <authorList>
            <person name="Srivastava M."/>
            <person name="Begovic E."/>
            <person name="Chapman J."/>
            <person name="Putnam N.H."/>
            <person name="Hellsten U."/>
            <person name="Kawashima T."/>
            <person name="Kuo A."/>
            <person name="Mitros T."/>
            <person name="Salamov A."/>
            <person name="Carpenter M.L."/>
            <person name="Signorovitch A.Y."/>
            <person name="Moreno M.A."/>
            <person name="Kamm K."/>
            <person name="Grimwood J."/>
            <person name="Schmutz J."/>
            <person name="Shapiro H."/>
            <person name="Grigoriev I.V."/>
            <person name="Buss L.W."/>
            <person name="Schierwater B."/>
            <person name="Dellaporta S.L."/>
            <person name="Rokhsar D.S."/>
        </authorList>
    </citation>
    <scope>NUCLEOTIDE SEQUENCE [LARGE SCALE GENOMIC DNA]</scope>
    <source>
        <strain evidence="4 5">Grell-BS-1999</strain>
    </source>
</reference>
<dbReference type="InParanoid" id="B3RQD3"/>
<dbReference type="InterPro" id="IPR014784">
    <property type="entry name" value="Cu2_ascorb_mOase-like_C"/>
</dbReference>
<dbReference type="KEGG" id="tad:TRIADDRAFT_37261"/>
<dbReference type="GeneID" id="6750860"/>
<feature type="signal peptide" evidence="2">
    <location>
        <begin position="1"/>
        <end position="22"/>
    </location>
</feature>
<keyword evidence="5" id="KW-1185">Reference proteome</keyword>
<dbReference type="InterPro" id="IPR015196">
    <property type="entry name" value="PngaseF_N"/>
</dbReference>
<dbReference type="PANTHER" id="PTHR39319:SF1">
    <property type="entry name" value="SI:DKEY-256H2.1"/>
    <property type="match status" value="1"/>
</dbReference>
<dbReference type="SUPFAM" id="SSF49742">
    <property type="entry name" value="PHM/PNGase F"/>
    <property type="match status" value="1"/>
</dbReference>
<keyword evidence="1" id="KW-1015">Disulfide bond</keyword>
<proteinExistence type="predicted"/>
<dbReference type="EMBL" id="DS985242">
    <property type="protein sequence ID" value="EDV28324.1"/>
    <property type="molecule type" value="Genomic_DNA"/>
</dbReference>
<name>B3RQD3_TRIAD</name>
<dbReference type="InterPro" id="IPR053251">
    <property type="entry name" value="N-glycanase"/>
</dbReference>
<dbReference type="Gene3D" id="3.50.30.30">
    <property type="match status" value="1"/>
</dbReference>
<dbReference type="STRING" id="10228.B3RQD3"/>
<protein>
    <recommendedName>
        <fullName evidence="3">Peptide-N-glycosidase F N-terminal domain-containing protein</fullName>
    </recommendedName>
</protein>
<dbReference type="eggNOG" id="ENOG502QTYJ">
    <property type="taxonomic scope" value="Eukaryota"/>
</dbReference>
<feature type="chain" id="PRO_5002796834" description="Peptide-N-glycosidase F N-terminal domain-containing protein" evidence="2">
    <location>
        <begin position="23"/>
        <end position="648"/>
    </location>
</feature>
<dbReference type="OrthoDB" id="406745at2759"/>
<dbReference type="Pfam" id="PF09112">
    <property type="entry name" value="N-glycanase_N"/>
    <property type="match status" value="1"/>
</dbReference>
<dbReference type="AlphaFoldDB" id="B3RQD3"/>
<dbReference type="InterPro" id="IPR015197">
    <property type="entry name" value="PngaseF_C"/>
</dbReference>
<dbReference type="HOGENOM" id="CLU_027145_0_0_1"/>
<dbReference type="RefSeq" id="XP_002110158.1">
    <property type="nucleotide sequence ID" value="XM_002110122.1"/>
</dbReference>